<dbReference type="PANTHER" id="PTHR24322:SF736">
    <property type="entry name" value="RETINOL DEHYDROGENASE 10"/>
    <property type="match status" value="1"/>
</dbReference>
<keyword evidence="8" id="KW-0472">Membrane</keyword>
<evidence type="ECO:0000256" key="12">
    <source>
        <dbReference type="RuleBase" id="RU000363"/>
    </source>
</evidence>
<dbReference type="PRINTS" id="PR00081">
    <property type="entry name" value="GDHRDH"/>
</dbReference>
<evidence type="ECO:0000256" key="1">
    <source>
        <dbReference type="ARBA" id="ARBA00004141"/>
    </source>
</evidence>
<dbReference type="AlphaFoldDB" id="A0A6A5ZNT6"/>
<gene>
    <name evidence="13" type="ORF">BDV96DRAFT_564049</name>
</gene>
<comment type="similarity">
    <text evidence="2 12">Belongs to the short-chain dehydrogenases/reductases (SDR) family.</text>
</comment>
<evidence type="ECO:0000256" key="9">
    <source>
        <dbReference type="ARBA" id="ARBA00059620"/>
    </source>
</evidence>
<dbReference type="OrthoDB" id="10253736at2759"/>
<keyword evidence="7" id="KW-0443">Lipid metabolism</keyword>
<evidence type="ECO:0000256" key="2">
    <source>
        <dbReference type="ARBA" id="ARBA00006484"/>
    </source>
</evidence>
<keyword evidence="4" id="KW-0521">NADP</keyword>
<dbReference type="InterPro" id="IPR036291">
    <property type="entry name" value="NAD(P)-bd_dom_sf"/>
</dbReference>
<keyword evidence="5" id="KW-1133">Transmembrane helix</keyword>
<comment type="subcellular location">
    <subcellularLocation>
        <location evidence="1">Membrane</location>
        <topology evidence="1">Multi-pass membrane protein</topology>
    </subcellularLocation>
</comment>
<dbReference type="GO" id="GO:0016020">
    <property type="term" value="C:membrane"/>
    <property type="evidence" value="ECO:0007669"/>
    <property type="project" value="UniProtKB-SubCell"/>
</dbReference>
<dbReference type="InterPro" id="IPR002347">
    <property type="entry name" value="SDR_fam"/>
</dbReference>
<keyword evidence="14" id="KW-1185">Reference proteome</keyword>
<evidence type="ECO:0000313" key="13">
    <source>
        <dbReference type="EMBL" id="KAF2121332.1"/>
    </source>
</evidence>
<evidence type="ECO:0000256" key="11">
    <source>
        <dbReference type="ARBA" id="ARBA00082544"/>
    </source>
</evidence>
<dbReference type="PRINTS" id="PR00080">
    <property type="entry name" value="SDRFAMILY"/>
</dbReference>
<name>A0A6A5ZNT6_9PLEO</name>
<proteinExistence type="inferred from homology"/>
<keyword evidence="3" id="KW-0812">Transmembrane</keyword>
<keyword evidence="6" id="KW-0560">Oxidoreductase</keyword>
<evidence type="ECO:0000256" key="5">
    <source>
        <dbReference type="ARBA" id="ARBA00022989"/>
    </source>
</evidence>
<organism evidence="13 14">
    <name type="scientific">Lophiotrema nucula</name>
    <dbReference type="NCBI Taxonomy" id="690887"/>
    <lineage>
        <taxon>Eukaryota</taxon>
        <taxon>Fungi</taxon>
        <taxon>Dikarya</taxon>
        <taxon>Ascomycota</taxon>
        <taxon>Pezizomycotina</taxon>
        <taxon>Dothideomycetes</taxon>
        <taxon>Pleosporomycetidae</taxon>
        <taxon>Pleosporales</taxon>
        <taxon>Lophiotremataceae</taxon>
        <taxon>Lophiotrema</taxon>
    </lineage>
</organism>
<evidence type="ECO:0000256" key="7">
    <source>
        <dbReference type="ARBA" id="ARBA00023098"/>
    </source>
</evidence>
<evidence type="ECO:0000256" key="3">
    <source>
        <dbReference type="ARBA" id="ARBA00022692"/>
    </source>
</evidence>
<dbReference type="PANTHER" id="PTHR24322">
    <property type="entry name" value="PKSB"/>
    <property type="match status" value="1"/>
</dbReference>
<dbReference type="Proteomes" id="UP000799770">
    <property type="component" value="Unassembled WGS sequence"/>
</dbReference>
<evidence type="ECO:0000256" key="8">
    <source>
        <dbReference type="ARBA" id="ARBA00023136"/>
    </source>
</evidence>
<dbReference type="FunFam" id="3.40.50.720:FF:000131">
    <property type="entry name" value="Short-chain dehydrogenase/reductase 3"/>
    <property type="match status" value="1"/>
</dbReference>
<evidence type="ECO:0000313" key="14">
    <source>
        <dbReference type="Proteomes" id="UP000799770"/>
    </source>
</evidence>
<evidence type="ECO:0000256" key="4">
    <source>
        <dbReference type="ARBA" id="ARBA00022857"/>
    </source>
</evidence>
<reference evidence="13" key="1">
    <citation type="journal article" date="2020" name="Stud. Mycol.">
        <title>101 Dothideomycetes genomes: a test case for predicting lifestyles and emergence of pathogens.</title>
        <authorList>
            <person name="Haridas S."/>
            <person name="Albert R."/>
            <person name="Binder M."/>
            <person name="Bloem J."/>
            <person name="Labutti K."/>
            <person name="Salamov A."/>
            <person name="Andreopoulos B."/>
            <person name="Baker S."/>
            <person name="Barry K."/>
            <person name="Bills G."/>
            <person name="Bluhm B."/>
            <person name="Cannon C."/>
            <person name="Castanera R."/>
            <person name="Culley D."/>
            <person name="Daum C."/>
            <person name="Ezra D."/>
            <person name="Gonzalez J."/>
            <person name="Henrissat B."/>
            <person name="Kuo A."/>
            <person name="Liang C."/>
            <person name="Lipzen A."/>
            <person name="Lutzoni F."/>
            <person name="Magnuson J."/>
            <person name="Mondo S."/>
            <person name="Nolan M."/>
            <person name="Ohm R."/>
            <person name="Pangilinan J."/>
            <person name="Park H.-J."/>
            <person name="Ramirez L."/>
            <person name="Alfaro M."/>
            <person name="Sun H."/>
            <person name="Tritt A."/>
            <person name="Yoshinaga Y."/>
            <person name="Zwiers L.-H."/>
            <person name="Turgeon B."/>
            <person name="Goodwin S."/>
            <person name="Spatafora J."/>
            <person name="Crous P."/>
            <person name="Grigoriev I."/>
        </authorList>
    </citation>
    <scope>NUCLEOTIDE SEQUENCE</scope>
    <source>
        <strain evidence="13">CBS 627.86</strain>
    </source>
</reference>
<protein>
    <recommendedName>
        <fullName evidence="10">Short-chain dehydrogenase/reductase 3</fullName>
    </recommendedName>
    <alternativeName>
        <fullName evidence="11">Retinal short-chain dehydrogenase/reductase 1</fullName>
    </alternativeName>
</protein>
<sequence length="352" mass="37405">MPRAANLIAASVGLFTGAAFSPLISGSALVLLSFPPEAVREALLRYLSPSGIGIAKTTATTILAIGVVRWINRGLNTLAANNWRASAQPGWEWEKEIAVVTGGCNGIGLQIAKGLSQKGIKVAVLDVLAPPADFKGDDNIKYFQCDVTSSTSVAGASEGVRQNIGHPSILVNNAGIAVAGSILTVEEAALERIFRVNTMSHWTTVQQFVPHMISQNHGHVVTVASLASFLALPSGAAYSATKASALAFHEALTCELKNIQKAPSVITTVVHPNFVRTAMTAGFADRLEKEQGPLLTPEQVAGRVLKQIYDRKGAQVFIPERSWPASGLRAWPTWLQEVVRDGFGKADAKHKA</sequence>
<evidence type="ECO:0000256" key="6">
    <source>
        <dbReference type="ARBA" id="ARBA00023002"/>
    </source>
</evidence>
<dbReference type="GO" id="GO:0052650">
    <property type="term" value="F:all-trans-retinol dehydrogenase (NADP+) activity"/>
    <property type="evidence" value="ECO:0007669"/>
    <property type="project" value="UniProtKB-ARBA"/>
</dbReference>
<dbReference type="Pfam" id="PF00106">
    <property type="entry name" value="adh_short"/>
    <property type="match status" value="1"/>
</dbReference>
<accession>A0A6A5ZNT6</accession>
<dbReference type="EMBL" id="ML977312">
    <property type="protein sequence ID" value="KAF2121332.1"/>
    <property type="molecule type" value="Genomic_DNA"/>
</dbReference>
<dbReference type="SUPFAM" id="SSF51735">
    <property type="entry name" value="NAD(P)-binding Rossmann-fold domains"/>
    <property type="match status" value="1"/>
</dbReference>
<evidence type="ECO:0000256" key="10">
    <source>
        <dbReference type="ARBA" id="ARBA00068717"/>
    </source>
</evidence>
<dbReference type="Gene3D" id="3.40.50.720">
    <property type="entry name" value="NAD(P)-binding Rossmann-like Domain"/>
    <property type="match status" value="1"/>
</dbReference>
<comment type="function">
    <text evidence="9">Catalyzes the reduction of all-trans-retinal to all-trans-retinol in the presence of NADPH.</text>
</comment>